<gene>
    <name evidence="2" type="primary">ATP14</name>
    <name evidence="3" type="ORF">BRETT_001341</name>
    <name evidence="2" type="ORF">HII12_004024</name>
</gene>
<dbReference type="InterPro" id="IPR019711">
    <property type="entry name" value="ATP_synth_F0_suH"/>
</dbReference>
<evidence type="ECO:0000313" key="3">
    <source>
        <dbReference type="EMBL" id="QOU21616.1"/>
    </source>
</evidence>
<reference evidence="2 4" key="1">
    <citation type="journal article" date="2020" name="Appl. Microbiol. Biotechnol.">
        <title>Targeted gene deletion in Brettanomyces bruxellensis with an expression-free CRISPR-Cas9 system.</title>
        <authorList>
            <person name="Varela C."/>
            <person name="Bartel C."/>
            <person name="Onetto C."/>
            <person name="Borneman A."/>
        </authorList>
    </citation>
    <scope>NUCLEOTIDE SEQUENCE [LARGE SCALE GENOMIC DNA]</scope>
    <source>
        <strain evidence="2 4">AWRI1613</strain>
    </source>
</reference>
<protein>
    <submittedName>
        <fullName evidence="2">ATP synthase F0 subcomplex subunit H atp14</fullName>
    </submittedName>
</protein>
<dbReference type="Pfam" id="PF10775">
    <property type="entry name" value="ATP_sub_h"/>
    <property type="match status" value="1"/>
</dbReference>
<evidence type="ECO:0000256" key="1">
    <source>
        <dbReference type="SAM" id="MobiDB-lite"/>
    </source>
</evidence>
<dbReference type="EMBL" id="CP063136">
    <property type="protein sequence ID" value="QOU21616.1"/>
    <property type="molecule type" value="Genomic_DNA"/>
</dbReference>
<dbReference type="AlphaFoldDB" id="A0A8H6ESL8"/>
<dbReference type="KEGG" id="bbrx:BRETT_001341"/>
<accession>A0A8H6ESL8</accession>
<dbReference type="GO" id="GO:0046933">
    <property type="term" value="F:proton-transporting ATP synthase activity, rotational mechanism"/>
    <property type="evidence" value="ECO:0007669"/>
    <property type="project" value="TreeGrafter"/>
</dbReference>
<dbReference type="PANTHER" id="PTHR28207">
    <property type="entry name" value="ATP SYNTHASE SUBUNIT H, MITOCHONDRIAL"/>
    <property type="match status" value="1"/>
</dbReference>
<evidence type="ECO:0000313" key="4">
    <source>
        <dbReference type="Proteomes" id="UP000568158"/>
    </source>
</evidence>
<dbReference type="GeneID" id="64573266"/>
<dbReference type="PANTHER" id="PTHR28207:SF1">
    <property type="entry name" value="ATP SYNTHASE SUBUNIT H, MITOCHONDRIAL"/>
    <property type="match status" value="1"/>
</dbReference>
<dbReference type="Proteomes" id="UP000663131">
    <property type="component" value="Chromosome 8"/>
</dbReference>
<dbReference type="OrthoDB" id="274752at2759"/>
<proteinExistence type="predicted"/>
<reference evidence="3" key="3">
    <citation type="journal article" name="BMC Genomics">
        <title>New genome assemblies reveal patterns of domestication and adaptation across Brettanomyces (Dekkera) species.</title>
        <authorList>
            <person name="Roach M.J."/>
            <person name="Borneman A.R."/>
        </authorList>
    </citation>
    <scope>NUCLEOTIDE SEQUENCE</scope>
    <source>
        <strain evidence="3">UCD 2041</strain>
    </source>
</reference>
<sequence length="115" mass="12796">MFSFITKTATAPLRSVRCFHVSSFRPNLVQDLYIKELKAFKPKPLTEADAQEATMPWKLPQAAKAPALEAEGADALAEYESSNVEVSTPKAKGTPEGTQENYNPDDWFVFEEDKA</sequence>
<organism evidence="2 4">
    <name type="scientific">Dekkera bruxellensis</name>
    <name type="common">Brettanomyces custersii</name>
    <dbReference type="NCBI Taxonomy" id="5007"/>
    <lineage>
        <taxon>Eukaryota</taxon>
        <taxon>Fungi</taxon>
        <taxon>Dikarya</taxon>
        <taxon>Ascomycota</taxon>
        <taxon>Saccharomycotina</taxon>
        <taxon>Pichiomycetes</taxon>
        <taxon>Pichiales</taxon>
        <taxon>Pichiaceae</taxon>
        <taxon>Brettanomyces</taxon>
    </lineage>
</organism>
<evidence type="ECO:0000313" key="2">
    <source>
        <dbReference type="EMBL" id="KAF6008796.1"/>
    </source>
</evidence>
<feature type="region of interest" description="Disordered" evidence="1">
    <location>
        <begin position="79"/>
        <end position="107"/>
    </location>
</feature>
<reference evidence="3" key="2">
    <citation type="submission" date="2020-10" db="EMBL/GenBank/DDBJ databases">
        <authorList>
            <person name="Palmer J.M."/>
        </authorList>
    </citation>
    <scope>NUCLEOTIDE SEQUENCE</scope>
    <source>
        <strain evidence="3">UCD 2041</strain>
    </source>
</reference>
<dbReference type="Proteomes" id="UP000568158">
    <property type="component" value="Unassembled WGS sequence"/>
</dbReference>
<name>A0A8H6ESL8_DEKBR</name>
<dbReference type="RefSeq" id="XP_041138109.1">
    <property type="nucleotide sequence ID" value="XM_041279895.1"/>
</dbReference>
<dbReference type="EMBL" id="JABCYN010000034">
    <property type="protein sequence ID" value="KAF6008796.1"/>
    <property type="molecule type" value="Genomic_DNA"/>
</dbReference>